<evidence type="ECO:0000313" key="2">
    <source>
        <dbReference type="EMBL" id="ERM96994.1"/>
    </source>
</evidence>
<feature type="region of interest" description="Disordered" evidence="1">
    <location>
        <begin position="1"/>
        <end position="21"/>
    </location>
</feature>
<feature type="compositionally biased region" description="Low complexity" evidence="1">
    <location>
        <begin position="111"/>
        <end position="120"/>
    </location>
</feature>
<feature type="compositionally biased region" description="Low complexity" evidence="1">
    <location>
        <begin position="36"/>
        <end position="46"/>
    </location>
</feature>
<accession>W1NQC5</accession>
<evidence type="ECO:0000256" key="1">
    <source>
        <dbReference type="SAM" id="MobiDB-lite"/>
    </source>
</evidence>
<dbReference type="PANTHER" id="PTHR34572:SF1">
    <property type="entry name" value="GOLGIN FAMILY A PROTEIN"/>
    <property type="match status" value="1"/>
</dbReference>
<evidence type="ECO:0000313" key="3">
    <source>
        <dbReference type="Proteomes" id="UP000017836"/>
    </source>
</evidence>
<feature type="compositionally biased region" description="Basic and acidic residues" evidence="1">
    <location>
        <begin position="94"/>
        <end position="110"/>
    </location>
</feature>
<gene>
    <name evidence="2" type="ORF">AMTR_s00074p00189770</name>
</gene>
<reference evidence="3" key="1">
    <citation type="journal article" date="2013" name="Science">
        <title>The Amborella genome and the evolution of flowering plants.</title>
        <authorList>
            <consortium name="Amborella Genome Project"/>
        </authorList>
    </citation>
    <scope>NUCLEOTIDE SEQUENCE [LARGE SCALE GENOMIC DNA]</scope>
</reference>
<keyword evidence="3" id="KW-1185">Reference proteome</keyword>
<protein>
    <submittedName>
        <fullName evidence="2">Uncharacterized protein</fullName>
    </submittedName>
</protein>
<dbReference type="STRING" id="13333.W1NQC5"/>
<dbReference type="eggNOG" id="ENOG502RY05">
    <property type="taxonomic scope" value="Eukaryota"/>
</dbReference>
<proteinExistence type="predicted"/>
<dbReference type="HOGENOM" id="CLU_110439_1_0_1"/>
<feature type="compositionally biased region" description="Low complexity" evidence="1">
    <location>
        <begin position="66"/>
        <end position="76"/>
    </location>
</feature>
<organism evidence="2 3">
    <name type="scientific">Amborella trichopoda</name>
    <dbReference type="NCBI Taxonomy" id="13333"/>
    <lineage>
        <taxon>Eukaryota</taxon>
        <taxon>Viridiplantae</taxon>
        <taxon>Streptophyta</taxon>
        <taxon>Embryophyta</taxon>
        <taxon>Tracheophyta</taxon>
        <taxon>Spermatophyta</taxon>
        <taxon>Magnoliopsida</taxon>
        <taxon>Amborellales</taxon>
        <taxon>Amborellaceae</taxon>
        <taxon>Amborella</taxon>
    </lineage>
</organism>
<sequence length="185" mass="20142">MEGGTRMGSRSSTRYGPAAVFTGPVRKWKKKWVHISPPNSNPTSSTHLRLYKWTASPSTTKDDDSATPPDTTTTPTQEEPPRRRVRYVPVAVLEEQRKEASEKVDEETKPSDTTTSSPGTTKHEGLDGEAEPTEVAMEDAQAVDKDQPGGTQLSSSLDLNLGLKAESTPPNSLERENGPISKMAH</sequence>
<dbReference type="OMA" id="NHQTTIN"/>
<feature type="region of interest" description="Disordered" evidence="1">
    <location>
        <begin position="33"/>
        <end position="185"/>
    </location>
</feature>
<dbReference type="PANTHER" id="PTHR34572">
    <property type="entry name" value="GOLGIN FAMILY A PROTEIN"/>
    <property type="match status" value="1"/>
</dbReference>
<dbReference type="OrthoDB" id="2020529at2759"/>
<dbReference type="EMBL" id="KI396637">
    <property type="protein sequence ID" value="ERM96994.1"/>
    <property type="molecule type" value="Genomic_DNA"/>
</dbReference>
<dbReference type="AlphaFoldDB" id="W1NQC5"/>
<dbReference type="Proteomes" id="UP000017836">
    <property type="component" value="Unassembled WGS sequence"/>
</dbReference>
<feature type="compositionally biased region" description="Polar residues" evidence="1">
    <location>
        <begin position="149"/>
        <end position="158"/>
    </location>
</feature>
<dbReference type="KEGG" id="atr:18424944"/>
<dbReference type="Gramene" id="ERM96994">
    <property type="protein sequence ID" value="ERM96994"/>
    <property type="gene ID" value="AMTR_s00074p00189770"/>
</dbReference>
<name>W1NQC5_AMBTC</name>